<dbReference type="EMBL" id="BARS01001590">
    <property type="protein sequence ID" value="GAF73821.1"/>
    <property type="molecule type" value="Genomic_DNA"/>
</dbReference>
<organism evidence="1">
    <name type="scientific">marine sediment metagenome</name>
    <dbReference type="NCBI Taxonomy" id="412755"/>
    <lineage>
        <taxon>unclassified sequences</taxon>
        <taxon>metagenomes</taxon>
        <taxon>ecological metagenomes</taxon>
    </lineage>
</organism>
<reference evidence="1" key="1">
    <citation type="journal article" date="2014" name="Front. Microbiol.">
        <title>High frequency of phylogenetically diverse reductive dehalogenase-homologous genes in deep subseafloor sedimentary metagenomes.</title>
        <authorList>
            <person name="Kawai M."/>
            <person name="Futagami T."/>
            <person name="Toyoda A."/>
            <person name="Takaki Y."/>
            <person name="Nishi S."/>
            <person name="Hori S."/>
            <person name="Arai W."/>
            <person name="Tsubouchi T."/>
            <person name="Morono Y."/>
            <person name="Uchiyama I."/>
            <person name="Ito T."/>
            <person name="Fujiyama A."/>
            <person name="Inagaki F."/>
            <person name="Takami H."/>
        </authorList>
    </citation>
    <scope>NUCLEOTIDE SEQUENCE</scope>
    <source>
        <strain evidence="1">Expedition CK06-06</strain>
    </source>
</reference>
<name>X0SFB6_9ZZZZ</name>
<accession>X0SFB6</accession>
<evidence type="ECO:0000313" key="1">
    <source>
        <dbReference type="EMBL" id="GAF73821.1"/>
    </source>
</evidence>
<proteinExistence type="predicted"/>
<sequence>MTFPLTSEGLNVDISNDENGSGVWFKFSPALDVRGFTRLELSGTSDRDFTFLVEYKVLDVENQPEIVTTSSNQLFLGNYQPQTIMIPLQYDGTINEIIINIPIEDEASLLIIDSICLK</sequence>
<protein>
    <submittedName>
        <fullName evidence="1">Uncharacterized protein</fullName>
    </submittedName>
</protein>
<comment type="caution">
    <text evidence="1">The sequence shown here is derived from an EMBL/GenBank/DDBJ whole genome shotgun (WGS) entry which is preliminary data.</text>
</comment>
<gene>
    <name evidence="1" type="ORF">S01H1_03033</name>
</gene>
<dbReference type="AlphaFoldDB" id="X0SFB6"/>